<comment type="caution">
    <text evidence="2">The sequence shown here is derived from an EMBL/GenBank/DDBJ whole genome shotgun (WGS) entry which is preliminary data.</text>
</comment>
<dbReference type="EMBL" id="CABFOC020000031">
    <property type="protein sequence ID" value="CAH0047742.1"/>
    <property type="molecule type" value="Genomic_DNA"/>
</dbReference>
<dbReference type="Proteomes" id="UP000775872">
    <property type="component" value="Unassembled WGS sequence"/>
</dbReference>
<evidence type="ECO:0000256" key="1">
    <source>
        <dbReference type="SAM" id="Phobius"/>
    </source>
</evidence>
<keyword evidence="1" id="KW-0472">Membrane</keyword>
<keyword evidence="3" id="KW-1185">Reference proteome</keyword>
<organism evidence="2 3">
    <name type="scientific">Clonostachys solani</name>
    <dbReference type="NCBI Taxonomy" id="160281"/>
    <lineage>
        <taxon>Eukaryota</taxon>
        <taxon>Fungi</taxon>
        <taxon>Dikarya</taxon>
        <taxon>Ascomycota</taxon>
        <taxon>Pezizomycotina</taxon>
        <taxon>Sordariomycetes</taxon>
        <taxon>Hypocreomycetidae</taxon>
        <taxon>Hypocreales</taxon>
        <taxon>Bionectriaceae</taxon>
        <taxon>Clonostachys</taxon>
    </lineage>
</organism>
<feature type="transmembrane region" description="Helical" evidence="1">
    <location>
        <begin position="678"/>
        <end position="702"/>
    </location>
</feature>
<feature type="transmembrane region" description="Helical" evidence="1">
    <location>
        <begin position="594"/>
        <end position="612"/>
    </location>
</feature>
<name>A0A9N9Z290_9HYPO</name>
<feature type="transmembrane region" description="Helical" evidence="1">
    <location>
        <begin position="618"/>
        <end position="641"/>
    </location>
</feature>
<proteinExistence type="predicted"/>
<sequence>MRHTLNLALGIVDCLGDSAGELITITTNYAVGLTQDLAALLNQGLDLPDQGLFVQLFLGSTLCTVDLVCDQLAHRSDLVQDLLNASAELSSKLPVLFIFFLQLGFFLTSLSLLFSLLLNLRRNVLKKRYMANGVALGVDNIAIVIATDKFANDVAILVDNVAFAVHSSTSERIFLLLNLGLLPPFGLSKDVAVFVHDIATRELCKGAVLGSFALTLRNNLSLADNVARLAAHITFLVAHAANKSGNISFDDAAIDDARRINDVASLVDTLSSQTRAVNYLLSFSFWLIPSLSLTNDIAVSVKDVSILVDLATLEAFGVALNDDADLDAVRGHTTVCLDDGIREILEWCKILLLITVARGQRLAPADNLAATIPNVAVLVACPALEVLDVALDNLADNFTFGINQIANLVDFGVLQRAGVTLFWLLLYWDVLLLWLSLADNVSVSVKNVAVLVDLAAFKTLGVAFNDDADLLTLGGDTAVRFNDSIWEVLKRSEVLAVIALSLRNGLGLSNNLAGIVPDVALFIGLLSKDLLDVALDNTANHLALVIDEIANLVYLGALEDGVVEFLSLLSFSFLSLKLLACLSLKFLSFLSLKLLACLSLKFLSLLSFKLLACLSLKLLSLLSLLACLSLKLLACFTLKLLACLSLKLLAFLLCLACFGFISQSLLLTDGFGDISASYLALIGACISLTAQRLLIILLLVIFEGYRTVLRSFNSRLAGFSANLVWDLRRSVPGL</sequence>
<reference evidence="2 3" key="2">
    <citation type="submission" date="2021-10" db="EMBL/GenBank/DDBJ databases">
        <authorList>
            <person name="Piombo E."/>
        </authorList>
    </citation>
    <scope>NUCLEOTIDE SEQUENCE [LARGE SCALE GENOMIC DNA]</scope>
</reference>
<accession>A0A9N9Z290</accession>
<dbReference type="OrthoDB" id="5431482at2759"/>
<keyword evidence="1" id="KW-1133">Transmembrane helix</keyword>
<evidence type="ECO:0000313" key="2">
    <source>
        <dbReference type="EMBL" id="CAH0047742.1"/>
    </source>
</evidence>
<protein>
    <submittedName>
        <fullName evidence="2">Uncharacterized protein</fullName>
    </submittedName>
</protein>
<feature type="transmembrane region" description="Helical" evidence="1">
    <location>
        <begin position="648"/>
        <end position="666"/>
    </location>
</feature>
<keyword evidence="1" id="KW-0812">Transmembrane</keyword>
<dbReference type="AlphaFoldDB" id="A0A9N9Z290"/>
<feature type="transmembrane region" description="Helical" evidence="1">
    <location>
        <begin position="95"/>
        <end position="120"/>
    </location>
</feature>
<evidence type="ECO:0000313" key="3">
    <source>
        <dbReference type="Proteomes" id="UP000775872"/>
    </source>
</evidence>
<gene>
    <name evidence="2" type="ORF">CSOL1703_00013761</name>
</gene>
<reference evidence="3" key="1">
    <citation type="submission" date="2019-06" db="EMBL/GenBank/DDBJ databases">
        <authorList>
            <person name="Broberg M."/>
        </authorList>
    </citation>
    <scope>NUCLEOTIDE SEQUENCE [LARGE SCALE GENOMIC DNA]</scope>
</reference>